<dbReference type="InterPro" id="IPR011008">
    <property type="entry name" value="Dimeric_a/b-barrel"/>
</dbReference>
<evidence type="ECO:0000313" key="1">
    <source>
        <dbReference type="EMBL" id="MBP1964878.1"/>
    </source>
</evidence>
<dbReference type="RefSeq" id="WP_167064650.1">
    <property type="nucleotide sequence ID" value="NZ_JAAOZR010000036.1"/>
</dbReference>
<reference evidence="1 2" key="1">
    <citation type="submission" date="2021-03" db="EMBL/GenBank/DDBJ databases">
        <title>Genomic Encyclopedia of Type Strains, Phase IV (KMG-IV): sequencing the most valuable type-strain genomes for metagenomic binning, comparative biology and taxonomic classification.</title>
        <authorList>
            <person name="Goeker M."/>
        </authorList>
    </citation>
    <scope>NUCLEOTIDE SEQUENCE [LARGE SCALE GENOMIC DNA]</scope>
    <source>
        <strain evidence="1 2">DSM 24950</strain>
    </source>
</reference>
<keyword evidence="2" id="KW-1185">Reference proteome</keyword>
<evidence type="ECO:0008006" key="3">
    <source>
        <dbReference type="Google" id="ProtNLM"/>
    </source>
</evidence>
<protein>
    <recommendedName>
        <fullName evidence="3">DUF4304 domain-containing protein</fullName>
    </recommendedName>
</protein>
<evidence type="ECO:0000313" key="2">
    <source>
        <dbReference type="Proteomes" id="UP001519344"/>
    </source>
</evidence>
<dbReference type="EMBL" id="JAGGKV010000011">
    <property type="protein sequence ID" value="MBP1964878.1"/>
    <property type="molecule type" value="Genomic_DNA"/>
</dbReference>
<dbReference type="Proteomes" id="UP001519344">
    <property type="component" value="Unassembled WGS sequence"/>
</dbReference>
<name>A0ABS4I1T5_9BACL</name>
<sequence>MQRHLYFSQLKVGMEEIFRTAVRQDHEYLRGYLQNENVLSVSLFLSGRYLCLYMETYTGGHNWDWPITYADWLEAWPGEQGSRLSIPMLDIFHDGVPTDPESWRGSRQVDDRIGCIARLKPDMAASYIYYHYQLQEERPESFNKTYIIGAHGTFLFSYREHPAAVGEMKRTGKLSSTNTPGNWQEVMDPHFELWTDAAENEKLWRSMHRLL</sequence>
<dbReference type="SUPFAM" id="SSF54909">
    <property type="entry name" value="Dimeric alpha+beta barrel"/>
    <property type="match status" value="1"/>
</dbReference>
<gene>
    <name evidence="1" type="ORF">J2Z65_004111</name>
</gene>
<accession>A0ABS4I1T5</accession>
<organism evidence="1 2">
    <name type="scientific">Paenibacillus aceris</name>
    <dbReference type="NCBI Taxonomy" id="869555"/>
    <lineage>
        <taxon>Bacteria</taxon>
        <taxon>Bacillati</taxon>
        <taxon>Bacillota</taxon>
        <taxon>Bacilli</taxon>
        <taxon>Bacillales</taxon>
        <taxon>Paenibacillaceae</taxon>
        <taxon>Paenibacillus</taxon>
    </lineage>
</organism>
<proteinExistence type="predicted"/>
<comment type="caution">
    <text evidence="1">The sequence shown here is derived from an EMBL/GenBank/DDBJ whole genome shotgun (WGS) entry which is preliminary data.</text>
</comment>